<accession>A0A1I4EGY7</accession>
<reference evidence="2 3" key="1">
    <citation type="submission" date="2016-10" db="EMBL/GenBank/DDBJ databases">
        <authorList>
            <person name="Varghese N."/>
            <person name="Submissions S."/>
        </authorList>
    </citation>
    <scope>NUCLEOTIDE SEQUENCE [LARGE SCALE GENOMIC DNA]</scope>
    <source>
        <strain evidence="2 3">DSM 16392</strain>
    </source>
</reference>
<comment type="caution">
    <text evidence="2">The sequence shown here is derived from an EMBL/GenBank/DDBJ whole genome shotgun (WGS) entry which is preliminary data.</text>
</comment>
<evidence type="ECO:0000256" key="1">
    <source>
        <dbReference type="SAM" id="SignalP"/>
    </source>
</evidence>
<keyword evidence="1" id="KW-0732">Signal</keyword>
<evidence type="ECO:0000313" key="3">
    <source>
        <dbReference type="Proteomes" id="UP000199598"/>
    </source>
</evidence>
<gene>
    <name evidence="2" type="ORF">SAMN04488518_11531</name>
</gene>
<dbReference type="EMBL" id="FOSK01000015">
    <property type="protein sequence ID" value="SFL04513.1"/>
    <property type="molecule type" value="Genomic_DNA"/>
</dbReference>
<keyword evidence="3" id="KW-1185">Reference proteome</keyword>
<organism evidence="2 3">
    <name type="scientific">Pseudovibrio ascidiaceicola</name>
    <dbReference type="NCBI Taxonomy" id="285279"/>
    <lineage>
        <taxon>Bacteria</taxon>
        <taxon>Pseudomonadati</taxon>
        <taxon>Pseudomonadota</taxon>
        <taxon>Alphaproteobacteria</taxon>
        <taxon>Hyphomicrobiales</taxon>
        <taxon>Stappiaceae</taxon>
        <taxon>Pseudovibrio</taxon>
    </lineage>
</organism>
<protein>
    <submittedName>
        <fullName evidence="2">Uncharacterized protein</fullName>
    </submittedName>
</protein>
<feature type="chain" id="PRO_5047394377" evidence="1">
    <location>
        <begin position="24"/>
        <end position="182"/>
    </location>
</feature>
<evidence type="ECO:0000313" key="2">
    <source>
        <dbReference type="EMBL" id="SFL04513.1"/>
    </source>
</evidence>
<name>A0A1I4EGY7_9HYPH</name>
<dbReference type="RefSeq" id="WP_093523080.1">
    <property type="nucleotide sequence ID" value="NZ_FOSK01000015.1"/>
</dbReference>
<sequence length="182" mass="19553">MEFAKVALAATLLAATTAAPTLAKNGVERVPTKIDWQAAKTAAKRSLARDPAAVEKFVAATNGKLSYIELPVLIFGSDAKMETPQFGSQNSSYAAFYTLEGAQISILGSHSVLTGTEDLTEHHKATAHESIGNGADYNLNRYGAHYTIRLTCDNPIKDTRCRKPDFLQSVVQTLLVVNGANQ</sequence>
<feature type="signal peptide" evidence="1">
    <location>
        <begin position="1"/>
        <end position="23"/>
    </location>
</feature>
<proteinExistence type="predicted"/>
<dbReference type="Proteomes" id="UP000199598">
    <property type="component" value="Unassembled WGS sequence"/>
</dbReference>